<proteinExistence type="predicted"/>
<dbReference type="AlphaFoldDB" id="A0A9P8V837"/>
<reference evidence="2" key="1">
    <citation type="journal article" date="2021" name="Nat. Commun.">
        <title>Genetic determinants of endophytism in the Arabidopsis root mycobiome.</title>
        <authorList>
            <person name="Mesny F."/>
            <person name="Miyauchi S."/>
            <person name="Thiergart T."/>
            <person name="Pickel B."/>
            <person name="Atanasova L."/>
            <person name="Karlsson M."/>
            <person name="Huettel B."/>
            <person name="Barry K.W."/>
            <person name="Haridas S."/>
            <person name="Chen C."/>
            <person name="Bauer D."/>
            <person name="Andreopoulos W."/>
            <person name="Pangilinan J."/>
            <person name="LaButti K."/>
            <person name="Riley R."/>
            <person name="Lipzen A."/>
            <person name="Clum A."/>
            <person name="Drula E."/>
            <person name="Henrissat B."/>
            <person name="Kohler A."/>
            <person name="Grigoriev I.V."/>
            <person name="Martin F.M."/>
            <person name="Hacquard S."/>
        </authorList>
    </citation>
    <scope>NUCLEOTIDE SEQUENCE</scope>
    <source>
        <strain evidence="2">MPI-SDFR-AT-0117</strain>
    </source>
</reference>
<gene>
    <name evidence="2" type="ORF">F5X68DRAFT_234620</name>
</gene>
<keyword evidence="3" id="KW-1185">Reference proteome</keyword>
<name>A0A9P8V837_9PEZI</name>
<comment type="caution">
    <text evidence="2">The sequence shown here is derived from an EMBL/GenBank/DDBJ whole genome shotgun (WGS) entry which is preliminary data.</text>
</comment>
<evidence type="ECO:0000313" key="3">
    <source>
        <dbReference type="Proteomes" id="UP000770015"/>
    </source>
</evidence>
<protein>
    <submittedName>
        <fullName evidence="2">Uncharacterized protein</fullName>
    </submittedName>
</protein>
<dbReference type="Proteomes" id="UP000770015">
    <property type="component" value="Unassembled WGS sequence"/>
</dbReference>
<dbReference type="EMBL" id="JAGSXJ010000020">
    <property type="protein sequence ID" value="KAH6680103.1"/>
    <property type="molecule type" value="Genomic_DNA"/>
</dbReference>
<evidence type="ECO:0000313" key="2">
    <source>
        <dbReference type="EMBL" id="KAH6680103.1"/>
    </source>
</evidence>
<organism evidence="2 3">
    <name type="scientific">Plectosphaerella plurivora</name>
    <dbReference type="NCBI Taxonomy" id="936078"/>
    <lineage>
        <taxon>Eukaryota</taxon>
        <taxon>Fungi</taxon>
        <taxon>Dikarya</taxon>
        <taxon>Ascomycota</taxon>
        <taxon>Pezizomycotina</taxon>
        <taxon>Sordariomycetes</taxon>
        <taxon>Hypocreomycetidae</taxon>
        <taxon>Glomerellales</taxon>
        <taxon>Plectosphaerellaceae</taxon>
        <taxon>Plectosphaerella</taxon>
    </lineage>
</organism>
<sequence>MATVQEPIHAGGGPGQSEIPGDAEVGWQEKTTGNDAKYRVKAEDYDIQEADGSGDGPEASGPAFSNVAVNWVVGTQGVPSDQVQQQTSITYYTLKKAPWWSIYTYELTITATDTYDYKFTDASGDTYTLDVWQNSGSHYVQYRSDAPTIVSISGS</sequence>
<dbReference type="OrthoDB" id="3200925at2759"/>
<evidence type="ECO:0000256" key="1">
    <source>
        <dbReference type="SAM" id="MobiDB-lite"/>
    </source>
</evidence>
<accession>A0A9P8V837</accession>
<feature type="region of interest" description="Disordered" evidence="1">
    <location>
        <begin position="1"/>
        <end position="61"/>
    </location>
</feature>